<protein>
    <submittedName>
        <fullName evidence="3">Autotransporter-associated beta strand repeat-containing protein</fullName>
    </submittedName>
</protein>
<dbReference type="EMBL" id="CP073100">
    <property type="protein sequence ID" value="QUE50366.1"/>
    <property type="molecule type" value="Genomic_DNA"/>
</dbReference>
<accession>A0A975G7U7</accession>
<keyword evidence="4" id="KW-1185">Reference proteome</keyword>
<dbReference type="RefSeq" id="WP_211630506.1">
    <property type="nucleotide sequence ID" value="NZ_CP073100.1"/>
</dbReference>
<gene>
    <name evidence="3" type="ORF">KBB96_16035</name>
</gene>
<keyword evidence="1 2" id="KW-0732">Signal</keyword>
<evidence type="ECO:0000313" key="4">
    <source>
        <dbReference type="Proteomes" id="UP000676169"/>
    </source>
</evidence>
<dbReference type="AlphaFoldDB" id="A0A975G7U7"/>
<dbReference type="InterPro" id="IPR013425">
    <property type="entry name" value="Autotrns_rpt"/>
</dbReference>
<proteinExistence type="predicted"/>
<sequence>MKTSLHPMFRWLPLLPVFIPRAHAGSAQWLAAPTTGYWNTAANWSPATVPSSLTDTAIFGASGLTSISFSADVPLGSLVFNNNAPAYALTIGPSRTLAFGGAGLVNYGATIQNFVVTASGANAGRIAFTGSSTAAANTRFTQNGITQAAGAYGTTIFSDTSSAGSASFLNKATSFQNGYGGYTLFYNSASAGSASITNEGGAGYGGVEFSNSSTAANAAFLNQAATIGNGNGGTVDFFDTSTAGNATFDNAASTVATARSGYTKFSHTTTAGTAKFYNRASASAVGGGGVTMVRDNCSADHATFENEGGAAGGRTLLYHSTKGGSALFRNKGTAVTNGQEGTTILYNSANAENAVFENEGGSFRSGSAYFYATSKAGTATVHNRGMATAGYGGVCNFLGSSSADQAVFDNEGAAADGGTGGYTNFTDHATAGSATFTSRASTKANATGGRTVFYGSSTAANATLTGLGATTSNVNWGAGTDFAAQSTAGNATVIANGGTNGGTGAFIRFFENSSGGTATMKVYGNASLEIGVHASPGVTIGSLEGSGFASLGANTLGIGGNNTSTTFSGVLYGTGGVTKTGSGTLTLTGANTYTGATQVAGGTLSISAAWIANGSDVKLSNGGILNLSYSGTDIIDELFIDGIRQVSGTWGSLSSTATHKTSRITGTGLLNVTTGVNPDPYIEWGYNGGLTAGTNDAKTADPDNDGRSNLNEFAFDGKPMSGASSGKMVSKVATFTISGSAVKALTLTVPVRGSSTTPAFTGATDLTATADGVIYHIQGGITLSTWTTSQVREMPVTEATALQTGLALPVLSPGWSYRSFYLVNSNPATTPKAFLRAWASQ</sequence>
<dbReference type="Proteomes" id="UP000676169">
    <property type="component" value="Chromosome"/>
</dbReference>
<organism evidence="3 4">
    <name type="scientific">Luteolibacter ambystomatis</name>
    <dbReference type="NCBI Taxonomy" id="2824561"/>
    <lineage>
        <taxon>Bacteria</taxon>
        <taxon>Pseudomonadati</taxon>
        <taxon>Verrucomicrobiota</taxon>
        <taxon>Verrucomicrobiia</taxon>
        <taxon>Verrucomicrobiales</taxon>
        <taxon>Verrucomicrobiaceae</taxon>
        <taxon>Luteolibacter</taxon>
    </lineage>
</organism>
<evidence type="ECO:0000313" key="3">
    <source>
        <dbReference type="EMBL" id="QUE50366.1"/>
    </source>
</evidence>
<reference evidence="3" key="1">
    <citation type="submission" date="2021-04" db="EMBL/GenBank/DDBJ databases">
        <title>Luteolibacter sp. 32A isolated from the skin of an Anderson's salamander (Ambystoma andersonii).</title>
        <authorList>
            <person name="Spergser J."/>
            <person name="Busse H.-J."/>
        </authorList>
    </citation>
    <scope>NUCLEOTIDE SEQUENCE</scope>
    <source>
        <strain evidence="3">32A</strain>
    </source>
</reference>
<feature type="signal peptide" evidence="2">
    <location>
        <begin position="1"/>
        <end position="24"/>
    </location>
</feature>
<dbReference type="KEGG" id="lamb:KBB96_16035"/>
<dbReference type="NCBIfam" id="TIGR02601">
    <property type="entry name" value="autotrns_rpt"/>
    <property type="match status" value="1"/>
</dbReference>
<feature type="chain" id="PRO_5037239569" evidence="2">
    <location>
        <begin position="25"/>
        <end position="841"/>
    </location>
</feature>
<evidence type="ECO:0000256" key="2">
    <source>
        <dbReference type="SAM" id="SignalP"/>
    </source>
</evidence>
<name>A0A975G7U7_9BACT</name>
<evidence type="ECO:0000256" key="1">
    <source>
        <dbReference type="ARBA" id="ARBA00022729"/>
    </source>
</evidence>
<dbReference type="Pfam" id="PF12951">
    <property type="entry name" value="PATR"/>
    <property type="match status" value="1"/>
</dbReference>